<feature type="region of interest" description="Disordered" evidence="1">
    <location>
        <begin position="240"/>
        <end position="262"/>
    </location>
</feature>
<evidence type="ECO:0000313" key="3">
    <source>
        <dbReference type="Proteomes" id="UP001321760"/>
    </source>
</evidence>
<dbReference type="Proteomes" id="UP001321760">
    <property type="component" value="Unassembled WGS sequence"/>
</dbReference>
<comment type="caution">
    <text evidence="2">The sequence shown here is derived from an EMBL/GenBank/DDBJ whole genome shotgun (WGS) entry which is preliminary data.</text>
</comment>
<feature type="compositionally biased region" description="Low complexity" evidence="1">
    <location>
        <begin position="249"/>
        <end position="262"/>
    </location>
</feature>
<reference evidence="2" key="1">
    <citation type="journal article" date="2023" name="Mol. Phylogenet. Evol.">
        <title>Genome-scale phylogeny and comparative genomics of the fungal order Sordariales.</title>
        <authorList>
            <person name="Hensen N."/>
            <person name="Bonometti L."/>
            <person name="Westerberg I."/>
            <person name="Brannstrom I.O."/>
            <person name="Guillou S."/>
            <person name="Cros-Aarteil S."/>
            <person name="Calhoun S."/>
            <person name="Haridas S."/>
            <person name="Kuo A."/>
            <person name="Mondo S."/>
            <person name="Pangilinan J."/>
            <person name="Riley R."/>
            <person name="LaButti K."/>
            <person name="Andreopoulos B."/>
            <person name="Lipzen A."/>
            <person name="Chen C."/>
            <person name="Yan M."/>
            <person name="Daum C."/>
            <person name="Ng V."/>
            <person name="Clum A."/>
            <person name="Steindorff A."/>
            <person name="Ohm R.A."/>
            <person name="Martin F."/>
            <person name="Silar P."/>
            <person name="Natvig D.O."/>
            <person name="Lalanne C."/>
            <person name="Gautier V."/>
            <person name="Ament-Velasquez S.L."/>
            <person name="Kruys A."/>
            <person name="Hutchinson M.I."/>
            <person name="Powell A.J."/>
            <person name="Barry K."/>
            <person name="Miller A.N."/>
            <person name="Grigoriev I.V."/>
            <person name="Debuchy R."/>
            <person name="Gladieux P."/>
            <person name="Hiltunen Thoren M."/>
            <person name="Johannesson H."/>
        </authorList>
    </citation>
    <scope>NUCLEOTIDE SEQUENCE</scope>
    <source>
        <strain evidence="2">PSN243</strain>
    </source>
</reference>
<organism evidence="2 3">
    <name type="scientific">Podospora aff. communis PSN243</name>
    <dbReference type="NCBI Taxonomy" id="3040156"/>
    <lineage>
        <taxon>Eukaryota</taxon>
        <taxon>Fungi</taxon>
        <taxon>Dikarya</taxon>
        <taxon>Ascomycota</taxon>
        <taxon>Pezizomycotina</taxon>
        <taxon>Sordariomycetes</taxon>
        <taxon>Sordariomycetidae</taxon>
        <taxon>Sordariales</taxon>
        <taxon>Podosporaceae</taxon>
        <taxon>Podospora</taxon>
    </lineage>
</organism>
<sequence length="292" mass="32369">MSNSKWRVAQWIDTSRWDHFKSSLKRPASISSTSSAVSVESSIGSQISDDPDGPIHSTLQALADMISGLLRIIAKYSQFSQVRLVLETFVGRIAEAEQAIIDSSAGVTLPNSAHSVLVILFDDTKLLSKDFNAVTGRKSLRLSDREKTEDLLRRVKPLHKRFEEWADRYVARSVTDLDIIETVHVPSFGQIMAGMYGDKAQTHESPTRPRRCGCINPCNGESCSQNFLTAYESTRHEELLMESDDAPTSALDSDGSSSYAGSLSSFRIRRWMSSEEFPAPVSRFEGVANEGQ</sequence>
<dbReference type="EMBL" id="MU865933">
    <property type="protein sequence ID" value="KAK4450314.1"/>
    <property type="molecule type" value="Genomic_DNA"/>
</dbReference>
<protein>
    <submittedName>
        <fullName evidence="2">Uncharacterized protein</fullName>
    </submittedName>
</protein>
<reference evidence="2" key="2">
    <citation type="submission" date="2023-05" db="EMBL/GenBank/DDBJ databases">
        <authorList>
            <consortium name="Lawrence Berkeley National Laboratory"/>
            <person name="Steindorff A."/>
            <person name="Hensen N."/>
            <person name="Bonometti L."/>
            <person name="Westerberg I."/>
            <person name="Brannstrom I.O."/>
            <person name="Guillou S."/>
            <person name="Cros-Aarteil S."/>
            <person name="Calhoun S."/>
            <person name="Haridas S."/>
            <person name="Kuo A."/>
            <person name="Mondo S."/>
            <person name="Pangilinan J."/>
            <person name="Riley R."/>
            <person name="Labutti K."/>
            <person name="Andreopoulos B."/>
            <person name="Lipzen A."/>
            <person name="Chen C."/>
            <person name="Yanf M."/>
            <person name="Daum C."/>
            <person name="Ng V."/>
            <person name="Clum A."/>
            <person name="Ohm R."/>
            <person name="Martin F."/>
            <person name="Silar P."/>
            <person name="Natvig D."/>
            <person name="Lalanne C."/>
            <person name="Gautier V."/>
            <person name="Ament-Velasquez S.L."/>
            <person name="Kruys A."/>
            <person name="Hutchinson M.I."/>
            <person name="Powell A.J."/>
            <person name="Barry K."/>
            <person name="Miller A.N."/>
            <person name="Grigoriev I.V."/>
            <person name="Debuchy R."/>
            <person name="Gladieux P."/>
            <person name="Thoren M.H."/>
            <person name="Johannesson H."/>
        </authorList>
    </citation>
    <scope>NUCLEOTIDE SEQUENCE</scope>
    <source>
        <strain evidence="2">PSN243</strain>
    </source>
</reference>
<keyword evidence="3" id="KW-1185">Reference proteome</keyword>
<accession>A0AAV9GQH9</accession>
<proteinExistence type="predicted"/>
<name>A0AAV9GQH9_9PEZI</name>
<evidence type="ECO:0000256" key="1">
    <source>
        <dbReference type="SAM" id="MobiDB-lite"/>
    </source>
</evidence>
<dbReference type="AlphaFoldDB" id="A0AAV9GQH9"/>
<evidence type="ECO:0000313" key="2">
    <source>
        <dbReference type="EMBL" id="KAK4450314.1"/>
    </source>
</evidence>
<gene>
    <name evidence="2" type="ORF">QBC34DRAFT_379516</name>
</gene>